<evidence type="ECO:0000313" key="12">
    <source>
        <dbReference type="EMBL" id="KPB02038.1"/>
    </source>
</evidence>
<keyword evidence="6" id="KW-0677">Repeat</keyword>
<comment type="caution">
    <text evidence="12">The sequence shown here is derived from an EMBL/GenBank/DDBJ whole genome shotgun (WGS) entry which is preliminary data.</text>
</comment>
<evidence type="ECO:0000256" key="10">
    <source>
        <dbReference type="ARBA" id="ARBA00023136"/>
    </source>
</evidence>
<evidence type="ECO:0000256" key="1">
    <source>
        <dbReference type="ARBA" id="ARBA00004202"/>
    </source>
</evidence>
<keyword evidence="9" id="KW-1278">Translocase</keyword>
<dbReference type="InterPro" id="IPR003439">
    <property type="entry name" value="ABC_transporter-like_ATP-bd"/>
</dbReference>
<dbReference type="InterPro" id="IPR003593">
    <property type="entry name" value="AAA+_ATPase"/>
</dbReference>
<dbReference type="InterPro" id="IPR017871">
    <property type="entry name" value="ABC_transporter-like_CS"/>
</dbReference>
<accession>A0A0N0VM27</accession>
<dbReference type="PROSITE" id="PS50893">
    <property type="entry name" value="ABC_TRANSPORTER_2"/>
    <property type="match status" value="2"/>
</dbReference>
<comment type="similarity">
    <text evidence="2">Belongs to the ABC transporter superfamily.</text>
</comment>
<dbReference type="Gene3D" id="3.40.50.300">
    <property type="entry name" value="P-loop containing nucleotide triphosphate hydrolases"/>
    <property type="match status" value="2"/>
</dbReference>
<dbReference type="SUPFAM" id="SSF52540">
    <property type="entry name" value="P-loop containing nucleoside triphosphate hydrolases"/>
    <property type="match status" value="2"/>
</dbReference>
<dbReference type="GO" id="GO:0005524">
    <property type="term" value="F:ATP binding"/>
    <property type="evidence" value="ECO:0007669"/>
    <property type="project" value="UniProtKB-KW"/>
</dbReference>
<dbReference type="GO" id="GO:0016887">
    <property type="term" value="F:ATP hydrolysis activity"/>
    <property type="evidence" value="ECO:0007669"/>
    <property type="project" value="InterPro"/>
</dbReference>
<feature type="domain" description="ABC transporter" evidence="11">
    <location>
        <begin position="6"/>
        <end position="241"/>
    </location>
</feature>
<dbReference type="InterPro" id="IPR027417">
    <property type="entry name" value="P-loop_NTPase"/>
</dbReference>
<dbReference type="RefSeq" id="WP_053998161.1">
    <property type="nucleotide sequence ID" value="NZ_JXMU01000005.1"/>
</dbReference>
<evidence type="ECO:0000256" key="9">
    <source>
        <dbReference type="ARBA" id="ARBA00022967"/>
    </source>
</evidence>
<dbReference type="CDD" id="cd03216">
    <property type="entry name" value="ABC_Carb_Monos_I"/>
    <property type="match status" value="1"/>
</dbReference>
<sequence length="512" mass="55696">MAEYAIELAGINKSFGPVKANRDINLQIKQGTIHGIIGENGAGKSTLMSILYGFYQADSGEISINGKNTKINSSNDAIALGIGMVHQHFMLVENFTVLENIILGAEDSQLLSGSISKARSELIRLEKEYELNVDPDAIIEELPVGIQQRVEILKALYRGAEILILDEPTGVLTPSEADHLFRILEQLKAQGKTIVLITHKLREIMAVTDEVSVMRQGTIVATRETAQTSVEELAELMVGRRVLLRVEKGEPNPGEIKLSVQNLTVRDSRGIDMVKNVSLDVRAGEIVGIAGVAGNGQSQLIEAIAGIRAAKEGRVLLDGEPIDVTGQADPAMLRKRGLAHVPEDRHHMGLVLAFEESENSILGYHDNEQYLSGPMLNIEAIRDDAREKIEKYDIRPANCRLKTANFSGGNQQKIVLAREMETDPAVLIVGQPTRGVDVGAIEFIHKRIIEMRDAGKAVLLVSVELDEIRSLADRIIVMFDGNVVGECGPEATEGELGLLMAGVTNDKMAAAE</sequence>
<keyword evidence="3" id="KW-0813">Transport</keyword>
<dbReference type="STRING" id="1514904.SU32_04515"/>
<evidence type="ECO:0000256" key="5">
    <source>
        <dbReference type="ARBA" id="ARBA00022597"/>
    </source>
</evidence>
<evidence type="ECO:0000259" key="11">
    <source>
        <dbReference type="PROSITE" id="PS50893"/>
    </source>
</evidence>
<keyword evidence="4" id="KW-1003">Cell membrane</keyword>
<organism evidence="12 13">
    <name type="scientific">Ahrensia marina</name>
    <dbReference type="NCBI Taxonomy" id="1514904"/>
    <lineage>
        <taxon>Bacteria</taxon>
        <taxon>Pseudomonadati</taxon>
        <taxon>Pseudomonadota</taxon>
        <taxon>Alphaproteobacteria</taxon>
        <taxon>Hyphomicrobiales</taxon>
        <taxon>Ahrensiaceae</taxon>
        <taxon>Ahrensia</taxon>
    </lineage>
</organism>
<dbReference type="PANTHER" id="PTHR43790">
    <property type="entry name" value="CARBOHYDRATE TRANSPORT ATP-BINDING PROTEIN MG119-RELATED"/>
    <property type="match status" value="1"/>
</dbReference>
<keyword evidence="5" id="KW-0762">Sugar transport</keyword>
<keyword evidence="13" id="KW-1185">Reference proteome</keyword>
<dbReference type="AlphaFoldDB" id="A0A0N0VM27"/>
<dbReference type="Proteomes" id="UP000038011">
    <property type="component" value="Unassembled WGS sequence"/>
</dbReference>
<evidence type="ECO:0000256" key="8">
    <source>
        <dbReference type="ARBA" id="ARBA00022840"/>
    </source>
</evidence>
<evidence type="ECO:0000256" key="6">
    <source>
        <dbReference type="ARBA" id="ARBA00022737"/>
    </source>
</evidence>
<evidence type="ECO:0000256" key="2">
    <source>
        <dbReference type="ARBA" id="ARBA00005417"/>
    </source>
</evidence>
<dbReference type="OrthoDB" id="9805029at2"/>
<dbReference type="PANTHER" id="PTHR43790:SF4">
    <property type="entry name" value="GUANOSINE IMPORT ATP-BINDING PROTEIN NUPO"/>
    <property type="match status" value="1"/>
</dbReference>
<dbReference type="CDD" id="cd03215">
    <property type="entry name" value="ABC_Carb_Monos_II"/>
    <property type="match status" value="1"/>
</dbReference>
<dbReference type="EMBL" id="JXMU01000005">
    <property type="protein sequence ID" value="KPB02038.1"/>
    <property type="molecule type" value="Genomic_DNA"/>
</dbReference>
<evidence type="ECO:0000256" key="7">
    <source>
        <dbReference type="ARBA" id="ARBA00022741"/>
    </source>
</evidence>
<dbReference type="GO" id="GO:0005886">
    <property type="term" value="C:plasma membrane"/>
    <property type="evidence" value="ECO:0007669"/>
    <property type="project" value="UniProtKB-SubCell"/>
</dbReference>
<dbReference type="PATRIC" id="fig|1514904.3.peg.2892"/>
<dbReference type="FunFam" id="3.40.50.300:FF:000127">
    <property type="entry name" value="Ribose import ATP-binding protein RbsA"/>
    <property type="match status" value="1"/>
</dbReference>
<proteinExistence type="inferred from homology"/>
<reference evidence="12 13" key="1">
    <citation type="submission" date="2015-01" db="EMBL/GenBank/DDBJ databases">
        <title>Ahrensia donghaiensis sp. nov., a novel dimethylsulphoniopropionate-cleavage bacterium isolated from seawater and emended descriptions of the genus Ahrensia and Ahrensia kielensis.</title>
        <authorList>
            <person name="Liu J."/>
        </authorList>
    </citation>
    <scope>NUCLEOTIDE SEQUENCE [LARGE SCALE GENOMIC DNA]</scope>
    <source>
        <strain evidence="12 13">LZD062</strain>
    </source>
</reference>
<evidence type="ECO:0000313" key="13">
    <source>
        <dbReference type="Proteomes" id="UP000038011"/>
    </source>
</evidence>
<comment type="subcellular location">
    <subcellularLocation>
        <location evidence="1">Cell membrane</location>
        <topology evidence="1">Peripheral membrane protein</topology>
    </subcellularLocation>
</comment>
<name>A0A0N0VM27_9HYPH</name>
<keyword evidence="8 12" id="KW-0067">ATP-binding</keyword>
<dbReference type="Pfam" id="PF00005">
    <property type="entry name" value="ABC_tran"/>
    <property type="match status" value="2"/>
</dbReference>
<evidence type="ECO:0000256" key="3">
    <source>
        <dbReference type="ARBA" id="ARBA00022448"/>
    </source>
</evidence>
<evidence type="ECO:0000256" key="4">
    <source>
        <dbReference type="ARBA" id="ARBA00022475"/>
    </source>
</evidence>
<dbReference type="SMART" id="SM00382">
    <property type="entry name" value="AAA"/>
    <property type="match status" value="2"/>
</dbReference>
<gene>
    <name evidence="12" type="ORF">SU32_04515</name>
</gene>
<dbReference type="PROSITE" id="PS00211">
    <property type="entry name" value="ABC_TRANSPORTER_1"/>
    <property type="match status" value="1"/>
</dbReference>
<keyword evidence="7" id="KW-0547">Nucleotide-binding</keyword>
<feature type="domain" description="ABC transporter" evidence="11">
    <location>
        <begin position="258"/>
        <end position="505"/>
    </location>
</feature>
<keyword evidence="10" id="KW-0472">Membrane</keyword>
<dbReference type="InterPro" id="IPR050107">
    <property type="entry name" value="ABC_carbohydrate_import_ATPase"/>
</dbReference>
<protein>
    <submittedName>
        <fullName evidence="12">Heme ABC transporter ATP-binding protein</fullName>
    </submittedName>
</protein>